<feature type="chain" id="PRO_5016366167" evidence="2">
    <location>
        <begin position="28"/>
        <end position="308"/>
    </location>
</feature>
<keyword evidence="4" id="KW-1185">Reference proteome</keyword>
<sequence length="308" mass="34339">MARFYLSTILSLASILLLSTAPSTSNAILVASNQFETSDAHLTAQDHRRIAAGHQADSPFGSGCVGTSDLCGLAHSRADETERDTLHRDHHPTIYVSQADIDWQRALDEATPSKRLQMYYERLGGKDYDKKRELSQDELQMLLEETERDGEHARADKLHANQQAREQMAELRRFRNRFRQLSGHHHSASSHHAKATKASSFSSSAGHAKHGIKASSKPSGHGHGHGHSHAHGHGKSSHSPGHRHHASALSGKHGARMMRRRALLHDDVEPRDDDGADYDDDVEEQEVSEDDAFHQHLRQRFSRPWSAA</sequence>
<dbReference type="OrthoDB" id="10303873at2759"/>
<reference evidence="3 4" key="1">
    <citation type="journal article" date="2018" name="Mol. Biol. Evol.">
        <title>Broad Genomic Sampling Reveals a Smut Pathogenic Ancestry of the Fungal Clade Ustilaginomycotina.</title>
        <authorList>
            <person name="Kijpornyongpan T."/>
            <person name="Mondo S.J."/>
            <person name="Barry K."/>
            <person name="Sandor L."/>
            <person name="Lee J."/>
            <person name="Lipzen A."/>
            <person name="Pangilinan J."/>
            <person name="LaButti K."/>
            <person name="Hainaut M."/>
            <person name="Henrissat B."/>
            <person name="Grigoriev I.V."/>
            <person name="Spatafora J.W."/>
            <person name="Aime M.C."/>
        </authorList>
    </citation>
    <scope>NUCLEOTIDE SEQUENCE [LARGE SCALE GENOMIC DNA]</scope>
    <source>
        <strain evidence="3 4">MCA 5214</strain>
    </source>
</reference>
<keyword evidence="2" id="KW-0732">Signal</keyword>
<evidence type="ECO:0000256" key="2">
    <source>
        <dbReference type="SAM" id="SignalP"/>
    </source>
</evidence>
<feature type="compositionally biased region" description="Acidic residues" evidence="1">
    <location>
        <begin position="269"/>
        <end position="290"/>
    </location>
</feature>
<feature type="compositionally biased region" description="Basic residues" evidence="1">
    <location>
        <begin position="220"/>
        <end position="246"/>
    </location>
</feature>
<evidence type="ECO:0000313" key="4">
    <source>
        <dbReference type="Proteomes" id="UP000245884"/>
    </source>
</evidence>
<feature type="compositionally biased region" description="Basic residues" evidence="1">
    <location>
        <begin position="253"/>
        <end position="262"/>
    </location>
</feature>
<feature type="signal peptide" evidence="2">
    <location>
        <begin position="1"/>
        <end position="27"/>
    </location>
</feature>
<dbReference type="EMBL" id="KZ819668">
    <property type="protein sequence ID" value="PWN27474.1"/>
    <property type="molecule type" value="Genomic_DNA"/>
</dbReference>
<feature type="compositionally biased region" description="Basic residues" evidence="1">
    <location>
        <begin position="181"/>
        <end position="195"/>
    </location>
</feature>
<organism evidence="3 4">
    <name type="scientific">Jaminaea rosea</name>
    <dbReference type="NCBI Taxonomy" id="1569628"/>
    <lineage>
        <taxon>Eukaryota</taxon>
        <taxon>Fungi</taxon>
        <taxon>Dikarya</taxon>
        <taxon>Basidiomycota</taxon>
        <taxon>Ustilaginomycotina</taxon>
        <taxon>Exobasidiomycetes</taxon>
        <taxon>Microstromatales</taxon>
        <taxon>Microstromatales incertae sedis</taxon>
        <taxon>Jaminaea</taxon>
    </lineage>
</organism>
<gene>
    <name evidence="3" type="ORF">BDZ90DRAFT_227229</name>
</gene>
<feature type="compositionally biased region" description="Low complexity" evidence="1">
    <location>
        <begin position="196"/>
        <end position="206"/>
    </location>
</feature>
<evidence type="ECO:0000256" key="1">
    <source>
        <dbReference type="SAM" id="MobiDB-lite"/>
    </source>
</evidence>
<dbReference type="AlphaFoldDB" id="A0A316UR71"/>
<evidence type="ECO:0000313" key="3">
    <source>
        <dbReference type="EMBL" id="PWN27474.1"/>
    </source>
</evidence>
<proteinExistence type="predicted"/>
<name>A0A316UR71_9BASI</name>
<dbReference type="RefSeq" id="XP_025362086.1">
    <property type="nucleotide sequence ID" value="XM_025504745.1"/>
</dbReference>
<feature type="region of interest" description="Disordered" evidence="1">
    <location>
        <begin position="181"/>
        <end position="293"/>
    </location>
</feature>
<dbReference type="GeneID" id="37026568"/>
<accession>A0A316UR71</accession>
<dbReference type="Proteomes" id="UP000245884">
    <property type="component" value="Unassembled WGS sequence"/>
</dbReference>
<protein>
    <submittedName>
        <fullName evidence="3">Uncharacterized protein</fullName>
    </submittedName>
</protein>